<name>A0ABU0AMA6_9BACI</name>
<accession>A0ABU0AMA6</accession>
<reference evidence="1 2" key="1">
    <citation type="submission" date="2023-07" db="EMBL/GenBank/DDBJ databases">
        <title>Genomic Encyclopedia of Type Strains, Phase IV (KMG-IV): sequencing the most valuable type-strain genomes for metagenomic binning, comparative biology and taxonomic classification.</title>
        <authorList>
            <person name="Goeker M."/>
        </authorList>
    </citation>
    <scope>NUCLEOTIDE SEQUENCE [LARGE SCALE GENOMIC DNA]</scope>
    <source>
        <strain evidence="1 2">DSM 23494</strain>
    </source>
</reference>
<dbReference type="PROSITE" id="PS51257">
    <property type="entry name" value="PROKAR_LIPOPROTEIN"/>
    <property type="match status" value="1"/>
</dbReference>
<evidence type="ECO:0000313" key="1">
    <source>
        <dbReference type="EMBL" id="MDQ0272395.1"/>
    </source>
</evidence>
<comment type="caution">
    <text evidence="1">The sequence shown here is derived from an EMBL/GenBank/DDBJ whole genome shotgun (WGS) entry which is preliminary data.</text>
</comment>
<keyword evidence="2" id="KW-1185">Reference proteome</keyword>
<protein>
    <recommendedName>
        <fullName evidence="3">Lipoprotein</fullName>
    </recommendedName>
</protein>
<proteinExistence type="predicted"/>
<dbReference type="RefSeq" id="WP_307477713.1">
    <property type="nucleotide sequence ID" value="NZ_JAUSUB010000023.1"/>
</dbReference>
<evidence type="ECO:0000313" key="2">
    <source>
        <dbReference type="Proteomes" id="UP001238088"/>
    </source>
</evidence>
<gene>
    <name evidence="1" type="ORF">J2S17_004287</name>
</gene>
<organism evidence="1 2">
    <name type="scientific">Cytobacillus purgationiresistens</name>
    <dbReference type="NCBI Taxonomy" id="863449"/>
    <lineage>
        <taxon>Bacteria</taxon>
        <taxon>Bacillati</taxon>
        <taxon>Bacillota</taxon>
        <taxon>Bacilli</taxon>
        <taxon>Bacillales</taxon>
        <taxon>Bacillaceae</taxon>
        <taxon>Cytobacillus</taxon>
    </lineage>
</organism>
<evidence type="ECO:0008006" key="3">
    <source>
        <dbReference type="Google" id="ProtNLM"/>
    </source>
</evidence>
<dbReference type="Proteomes" id="UP001238088">
    <property type="component" value="Unassembled WGS sequence"/>
</dbReference>
<dbReference type="EMBL" id="JAUSUB010000023">
    <property type="protein sequence ID" value="MDQ0272395.1"/>
    <property type="molecule type" value="Genomic_DNA"/>
</dbReference>
<sequence>MKKPFRSVVYLLSLHMLLVGCNKDIPEPETKSKVTPGNEINVIDPISAITVTAKGAQDFFVKHRVDGKDLLIECIVDGVSFRDHAGKNKAKFIVYVDGIKKEEISSAAFKIKDLSSGRHHIKLEIVKDDPSTYFLTKEFIVVIS</sequence>